<reference evidence="1 2" key="1">
    <citation type="journal article" date="2016" name="PLoS ONE">
        <title>A First Insight into the Genome of the Filter-Feeder Mussel Mytilus galloprovincialis.</title>
        <authorList>
            <person name="Murgarella M."/>
            <person name="Puiu D."/>
            <person name="Novoa B."/>
            <person name="Figueras A."/>
            <person name="Posada D."/>
            <person name="Canchaya C."/>
        </authorList>
    </citation>
    <scope>NUCLEOTIDE SEQUENCE [LARGE SCALE GENOMIC DNA]</scope>
    <source>
        <tissue evidence="1">Muscle</tissue>
    </source>
</reference>
<protein>
    <submittedName>
        <fullName evidence="1">Uncharacterized protein</fullName>
    </submittedName>
</protein>
<sequence length="104" mass="11722">LEPGKTYRVVVKFCAEDLCFPPVYGNGLTVIVNPPSSGNITVNQVDEPNLHQLSVIFKRMYDPDIKDHTEAQSVVDYYEWALGDNVGIHTIWNEIDNSTVIDIE</sequence>
<accession>A0A3R5Q1W6</accession>
<proteinExistence type="predicted"/>
<dbReference type="EMBL" id="KV606126">
    <property type="protein sequence ID" value="OPL20518.1"/>
    <property type="molecule type" value="Genomic_DNA"/>
</dbReference>
<organism evidence="1 2">
    <name type="scientific">Mytilus galloprovincialis</name>
    <name type="common">Mediterranean mussel</name>
    <dbReference type="NCBI Taxonomy" id="29158"/>
    <lineage>
        <taxon>Eukaryota</taxon>
        <taxon>Metazoa</taxon>
        <taxon>Spiralia</taxon>
        <taxon>Lophotrochozoa</taxon>
        <taxon>Mollusca</taxon>
        <taxon>Bivalvia</taxon>
        <taxon>Autobranchia</taxon>
        <taxon>Pteriomorphia</taxon>
        <taxon>Mytilida</taxon>
        <taxon>Mytiloidea</taxon>
        <taxon>Mytilidae</taxon>
        <taxon>Mytilinae</taxon>
        <taxon>Mytilus</taxon>
    </lineage>
</organism>
<name>A0A3R5Q1W6_MYTGA</name>
<dbReference type="AlphaFoldDB" id="A0A3R5Q1W6"/>
<evidence type="ECO:0000313" key="2">
    <source>
        <dbReference type="Proteomes" id="UP000266721"/>
    </source>
</evidence>
<feature type="non-terminal residue" evidence="1">
    <location>
        <position position="1"/>
    </location>
</feature>
<gene>
    <name evidence="1" type="ORF">AM593_02200</name>
</gene>
<feature type="non-terminal residue" evidence="1">
    <location>
        <position position="104"/>
    </location>
</feature>
<dbReference type="Proteomes" id="UP000266721">
    <property type="component" value="Unassembled WGS sequence"/>
</dbReference>
<evidence type="ECO:0000313" key="1">
    <source>
        <dbReference type="EMBL" id="OPL20518.1"/>
    </source>
</evidence>
<keyword evidence="2" id="KW-1185">Reference proteome</keyword>